<protein>
    <recommendedName>
        <fullName evidence="1">FRG domain-containing protein</fullName>
    </recommendedName>
</protein>
<comment type="caution">
    <text evidence="2">The sequence shown here is derived from an EMBL/GenBank/DDBJ whole genome shotgun (WGS) entry which is preliminary data.</text>
</comment>
<feature type="domain" description="FRG" evidence="1">
    <location>
        <begin position="99"/>
        <end position="222"/>
    </location>
</feature>
<gene>
    <name evidence="2" type="ORF">EB03_01175</name>
</gene>
<evidence type="ECO:0000259" key="1">
    <source>
        <dbReference type="SMART" id="SM00901"/>
    </source>
</evidence>
<organism evidence="2 3">
    <name type="scientific">Enterococcus hirae</name>
    <dbReference type="NCBI Taxonomy" id="1354"/>
    <lineage>
        <taxon>Bacteria</taxon>
        <taxon>Bacillati</taxon>
        <taxon>Bacillota</taxon>
        <taxon>Bacilli</taxon>
        <taxon>Lactobacillales</taxon>
        <taxon>Enterococcaceae</taxon>
        <taxon>Enterococcus</taxon>
    </lineage>
</organism>
<evidence type="ECO:0000313" key="3">
    <source>
        <dbReference type="Proteomes" id="UP000253498"/>
    </source>
</evidence>
<name>A0AB37ICF5_ENTHR</name>
<dbReference type="RefSeq" id="WP_096710187.1">
    <property type="nucleotide sequence ID" value="NZ_JBFCRC010000053.1"/>
</dbReference>
<accession>A0AB37ICF5</accession>
<evidence type="ECO:0000313" key="2">
    <source>
        <dbReference type="EMBL" id="RBT69504.1"/>
    </source>
</evidence>
<dbReference type="EMBL" id="LESJ01000004">
    <property type="protein sequence ID" value="RBT69504.1"/>
    <property type="molecule type" value="Genomic_DNA"/>
</dbReference>
<dbReference type="SMART" id="SM00901">
    <property type="entry name" value="FRG"/>
    <property type="match status" value="1"/>
</dbReference>
<proteinExistence type="predicted"/>
<dbReference type="InterPro" id="IPR014966">
    <property type="entry name" value="FRG-dom"/>
</dbReference>
<dbReference type="Pfam" id="PF08867">
    <property type="entry name" value="FRG"/>
    <property type="match status" value="1"/>
</dbReference>
<reference evidence="2 3" key="1">
    <citation type="submission" date="2015-06" db="EMBL/GenBank/DDBJ databases">
        <title>The Genome Sequence of Enterococcus hirae 88EA1.</title>
        <authorList>
            <consortium name="The Broad Institute Genomics Platform"/>
            <consortium name="The Broad Institute Genome Sequencing Center for Infectious Disease"/>
            <person name="Earl A.M."/>
            <person name="Van Tyne D."/>
            <person name="Lebreton F."/>
            <person name="Saavedra J.T."/>
            <person name="Gilmore M.S."/>
            <person name="Manson McGuire A."/>
            <person name="Clock S."/>
            <person name="Crupain M."/>
            <person name="Rangan U."/>
            <person name="Young S."/>
            <person name="Abouelleil A."/>
            <person name="Cao P."/>
            <person name="Chapman S.B."/>
            <person name="Griggs A."/>
            <person name="Priest M."/>
            <person name="Shea T."/>
            <person name="Wortman J."/>
            <person name="Nusbaum C."/>
            <person name="Birren B."/>
        </authorList>
    </citation>
    <scope>NUCLEOTIDE SEQUENCE [LARGE SCALE GENOMIC DNA]</scope>
    <source>
        <strain evidence="2 3">88EA1</strain>
    </source>
</reference>
<sequence>MNYSNIKSKCAPDNIFDTITIQITIAPSKQENGEDLDYRIQDLGINEEKSSNLDSELYQVLKRHCALLKERIANDLPMKWKVFYLYKELFQKIICESSIGSFNYFRGQAKNWKTIPGIFRTNTSATFIDEFEKIYKRISIEFPNEIEYTEYETNPDSLKKRAKQLAMLQHYGLRTSLLDLTRNPYIALLFMVSDSSKTDFSSGVIEAYQIDEDKHNQNNIFISVEKEENNRRLKAQDGAFLYYDKLADLDIESIIKIPRIVIELSYDTSELAKDIEEKISEIETALSQLPANFPKNISEAFDEELAKLKKDLCEVKTNVDKTGIFTKIHDEIKSKLNEYFYFEESLFPDLYKYIEFIQPKYINRPNVQVKL</sequence>
<dbReference type="AlphaFoldDB" id="A0AB37ICF5"/>
<dbReference type="Proteomes" id="UP000253498">
    <property type="component" value="Unassembled WGS sequence"/>
</dbReference>